<evidence type="ECO:0000313" key="1">
    <source>
        <dbReference type="EMBL" id="KFM82053.1"/>
    </source>
</evidence>
<dbReference type="InterPro" id="IPR036397">
    <property type="entry name" value="RNaseH_sf"/>
</dbReference>
<reference evidence="1 2" key="1">
    <citation type="submission" date="2013-11" db="EMBL/GenBank/DDBJ databases">
        <title>Genome sequencing of Stegodyphus mimosarum.</title>
        <authorList>
            <person name="Bechsgaard J."/>
        </authorList>
    </citation>
    <scope>NUCLEOTIDE SEQUENCE [LARGE SCALE GENOMIC DNA]</scope>
</reference>
<dbReference type="AlphaFoldDB" id="A0A087UXG4"/>
<dbReference type="OMA" id="LHDRITH"/>
<dbReference type="OrthoDB" id="6437429at2759"/>
<organism evidence="1 2">
    <name type="scientific">Stegodyphus mimosarum</name>
    <name type="common">African social velvet spider</name>
    <dbReference type="NCBI Taxonomy" id="407821"/>
    <lineage>
        <taxon>Eukaryota</taxon>
        <taxon>Metazoa</taxon>
        <taxon>Ecdysozoa</taxon>
        <taxon>Arthropoda</taxon>
        <taxon>Chelicerata</taxon>
        <taxon>Arachnida</taxon>
        <taxon>Araneae</taxon>
        <taxon>Araneomorphae</taxon>
        <taxon>Entelegynae</taxon>
        <taxon>Eresoidea</taxon>
        <taxon>Eresidae</taxon>
        <taxon>Stegodyphus</taxon>
    </lineage>
</organism>
<protein>
    <recommendedName>
        <fullName evidence="3">Tc1-like transposase DDE domain-containing protein</fullName>
    </recommendedName>
</protein>
<gene>
    <name evidence="1" type="ORF">X975_03897</name>
</gene>
<evidence type="ECO:0008006" key="3">
    <source>
        <dbReference type="Google" id="ProtNLM"/>
    </source>
</evidence>
<feature type="non-terminal residue" evidence="1">
    <location>
        <position position="150"/>
    </location>
</feature>
<dbReference type="PANTHER" id="PTHR47326">
    <property type="entry name" value="TRANSPOSABLE ELEMENT TC3 TRANSPOSASE-LIKE PROTEIN"/>
    <property type="match status" value="1"/>
</dbReference>
<dbReference type="STRING" id="407821.A0A087UXG4"/>
<dbReference type="PANTHER" id="PTHR47326:SF1">
    <property type="entry name" value="HTH PSQ-TYPE DOMAIN-CONTAINING PROTEIN"/>
    <property type="match status" value="1"/>
</dbReference>
<dbReference type="EMBL" id="KK122154">
    <property type="protein sequence ID" value="KFM82053.1"/>
    <property type="molecule type" value="Genomic_DNA"/>
</dbReference>
<accession>A0A087UXG4</accession>
<sequence>MNMTQRKLMCFGRSHHVNCTVLFSSVSDVLTSNIYLDMLEAWLMPQLDSDSPDYIFQQDEATPHWSTEVCTFLNQHLPKRWIGRSGAADDVFYSWPPRSPDLTPCDFFLWDYVKNRVFVPPMPKTNEELKVCVCNVLASVTEQMLQNVWH</sequence>
<evidence type="ECO:0000313" key="2">
    <source>
        <dbReference type="Proteomes" id="UP000054359"/>
    </source>
</evidence>
<dbReference type="Proteomes" id="UP000054359">
    <property type="component" value="Unassembled WGS sequence"/>
</dbReference>
<name>A0A087UXG4_STEMI</name>
<dbReference type="GO" id="GO:0003676">
    <property type="term" value="F:nucleic acid binding"/>
    <property type="evidence" value="ECO:0007669"/>
    <property type="project" value="InterPro"/>
</dbReference>
<proteinExistence type="predicted"/>
<dbReference type="Gene3D" id="3.30.420.10">
    <property type="entry name" value="Ribonuclease H-like superfamily/Ribonuclease H"/>
    <property type="match status" value="1"/>
</dbReference>
<keyword evidence="2" id="KW-1185">Reference proteome</keyword>